<keyword evidence="2" id="KW-0732">Signal</keyword>
<evidence type="ECO:0000313" key="3">
    <source>
        <dbReference type="EMBL" id="GLW68552.1"/>
    </source>
</evidence>
<sequence>MTRTTTPRRRALLAAAAAAALSLTLAACGGDTDGTDGTGDMSGMHHAASPAATASPTGHDMAGMSHGPDGAGSGGAADGPAAERGGYRLDGALSGAEYRFTVTGPDGRALTSYRPEQTKEMHFYAIRSDLSGFRHLHPAMAPDGTWTAPLEGLEPGDWRVYASFVPGAGSGAGTGLVLSRTATVPGAATPVPLPPAATSTTADGYTVTVAGTPRAGAAGELTVTVSKDGQPVTDLQPYLGTYAHLTAFHAGDLAFAHLHPESEAAGSAGGGPTLALHAELPQPGNWRLFLQFQTGGTLHTAALTLDVAA</sequence>
<name>A0A9W6V0T1_9ACTN</name>
<evidence type="ECO:0000313" key="4">
    <source>
        <dbReference type="Proteomes" id="UP001165041"/>
    </source>
</evidence>
<dbReference type="PROSITE" id="PS51318">
    <property type="entry name" value="TAT"/>
    <property type="match status" value="1"/>
</dbReference>
<protein>
    <submittedName>
        <fullName evidence="3">Uncharacterized protein</fullName>
    </submittedName>
</protein>
<evidence type="ECO:0000256" key="2">
    <source>
        <dbReference type="SAM" id="SignalP"/>
    </source>
</evidence>
<feature type="signal peptide" evidence="2">
    <location>
        <begin position="1"/>
        <end position="26"/>
    </location>
</feature>
<dbReference type="RefSeq" id="WP_285733726.1">
    <property type="nucleotide sequence ID" value="NZ_BSSA01000002.1"/>
</dbReference>
<organism evidence="3 4">
    <name type="scientific">Kitasatospora phosalacinea</name>
    <dbReference type="NCBI Taxonomy" id="2065"/>
    <lineage>
        <taxon>Bacteria</taxon>
        <taxon>Bacillati</taxon>
        <taxon>Actinomycetota</taxon>
        <taxon>Actinomycetes</taxon>
        <taxon>Kitasatosporales</taxon>
        <taxon>Streptomycetaceae</taxon>
        <taxon>Kitasatospora</taxon>
    </lineage>
</organism>
<comment type="caution">
    <text evidence="3">The sequence shown here is derived from an EMBL/GenBank/DDBJ whole genome shotgun (WGS) entry which is preliminary data.</text>
</comment>
<feature type="compositionally biased region" description="Low complexity" evidence="1">
    <location>
        <begin position="45"/>
        <end position="57"/>
    </location>
</feature>
<dbReference type="InterPro" id="IPR006311">
    <property type="entry name" value="TAT_signal"/>
</dbReference>
<accession>A0A9W6V0T1</accession>
<evidence type="ECO:0000256" key="1">
    <source>
        <dbReference type="SAM" id="MobiDB-lite"/>
    </source>
</evidence>
<dbReference type="AlphaFoldDB" id="A0A9W6V0T1"/>
<dbReference type="EMBL" id="BSSA01000002">
    <property type="protein sequence ID" value="GLW68552.1"/>
    <property type="molecule type" value="Genomic_DNA"/>
</dbReference>
<feature type="region of interest" description="Disordered" evidence="1">
    <location>
        <begin position="37"/>
        <end position="83"/>
    </location>
</feature>
<reference evidence="3" key="1">
    <citation type="submission" date="2023-02" db="EMBL/GenBank/DDBJ databases">
        <title>Kitasatospora phosalacinea NBRC 14627.</title>
        <authorList>
            <person name="Ichikawa N."/>
            <person name="Sato H."/>
            <person name="Tonouchi N."/>
        </authorList>
    </citation>
    <scope>NUCLEOTIDE SEQUENCE</scope>
    <source>
        <strain evidence="3">NBRC 14627</strain>
    </source>
</reference>
<dbReference type="Proteomes" id="UP001165041">
    <property type="component" value="Unassembled WGS sequence"/>
</dbReference>
<feature type="chain" id="PRO_5040735189" evidence="2">
    <location>
        <begin position="27"/>
        <end position="309"/>
    </location>
</feature>
<proteinExistence type="predicted"/>
<dbReference type="PROSITE" id="PS51257">
    <property type="entry name" value="PROKAR_LIPOPROTEIN"/>
    <property type="match status" value="1"/>
</dbReference>
<gene>
    <name evidence="3" type="ORF">Kpho02_08510</name>
</gene>